<dbReference type="Pfam" id="PF00512">
    <property type="entry name" value="HisKA"/>
    <property type="match status" value="1"/>
</dbReference>
<dbReference type="SUPFAM" id="SSF47384">
    <property type="entry name" value="Homodimeric domain of signal transducing histidine kinase"/>
    <property type="match status" value="1"/>
</dbReference>
<evidence type="ECO:0000256" key="5">
    <source>
        <dbReference type="ARBA" id="ARBA00022777"/>
    </source>
</evidence>
<comment type="caution">
    <text evidence="10">The sequence shown here is derived from an EMBL/GenBank/DDBJ whole genome shotgun (WGS) entry which is preliminary data.</text>
</comment>
<dbReference type="SMART" id="SM00388">
    <property type="entry name" value="HisKA"/>
    <property type="match status" value="1"/>
</dbReference>
<dbReference type="RefSeq" id="WP_236960937.1">
    <property type="nucleotide sequence ID" value="NZ_JAETXX010000020.1"/>
</dbReference>
<dbReference type="SMART" id="SM00091">
    <property type="entry name" value="PAS"/>
    <property type="match status" value="1"/>
</dbReference>
<keyword evidence="7" id="KW-0175">Coiled coil</keyword>
<dbReference type="InterPro" id="IPR035965">
    <property type="entry name" value="PAS-like_dom_sf"/>
</dbReference>
<dbReference type="Pfam" id="PF02518">
    <property type="entry name" value="HATPase_c"/>
    <property type="match status" value="1"/>
</dbReference>
<sequence length="406" mass="46847">MSIFTNKNIFSLISESISEGIMVIDSTYKVISINSTLLSMFEYSEEELINNDFYKLIPENYHSKHDKYVSDYYTTASKRKMAGGRQLWGVKKSGQKIPIKIGLNPFFYEGKKYIVAIIIDVSSSMEYEKKITQLNQNLESKIKERTKNLQDLVKVLEKEILHRKDIEEKLKKSLIKEKELNDLKSEFLTLVTHEFKTPLSNILISSTLASKYKKNEEQSIRDKHIIDIQTKVKFLTNILNDFLSIEKLEAGENQYNLSEFDVIFLTNQCVKESETSLLEGQKIKITSFLKNSNLYFDQKIFKLIITNLLSNAIKYSPKNATIIVNLNRSDKFILLRVIDSGYGIPEQDQKHIFSRYYRGKNGMITHGTGIGLYMIKKHINNLKGAIHFNSNVDVGSEFLVKLPTTL</sequence>
<dbReference type="Gene3D" id="1.10.287.130">
    <property type="match status" value="1"/>
</dbReference>
<dbReference type="EC" id="2.7.13.3" evidence="2"/>
<dbReference type="PANTHER" id="PTHR43711:SF26">
    <property type="entry name" value="SENSOR HISTIDINE KINASE RCSC"/>
    <property type="match status" value="1"/>
</dbReference>
<evidence type="ECO:0000313" key="11">
    <source>
        <dbReference type="Proteomes" id="UP000829517"/>
    </source>
</evidence>
<keyword evidence="5" id="KW-0418">Kinase</keyword>
<dbReference type="InterPro" id="IPR036890">
    <property type="entry name" value="HATPase_C_sf"/>
</dbReference>
<dbReference type="EMBL" id="JAETXX010000020">
    <property type="protein sequence ID" value="MCF8716447.1"/>
    <property type="molecule type" value="Genomic_DNA"/>
</dbReference>
<dbReference type="Pfam" id="PF13426">
    <property type="entry name" value="PAS_9"/>
    <property type="match status" value="1"/>
</dbReference>
<proteinExistence type="predicted"/>
<dbReference type="CDD" id="cd00130">
    <property type="entry name" value="PAS"/>
    <property type="match status" value="1"/>
</dbReference>
<dbReference type="Gene3D" id="3.30.450.20">
    <property type="entry name" value="PAS domain"/>
    <property type="match status" value="1"/>
</dbReference>
<dbReference type="PROSITE" id="PS50109">
    <property type="entry name" value="HIS_KIN"/>
    <property type="match status" value="1"/>
</dbReference>
<dbReference type="InterPro" id="IPR003594">
    <property type="entry name" value="HATPase_dom"/>
</dbReference>
<comment type="catalytic activity">
    <reaction evidence="1">
        <text>ATP + protein L-histidine = ADP + protein N-phospho-L-histidine.</text>
        <dbReference type="EC" id="2.7.13.3"/>
    </reaction>
</comment>
<dbReference type="InterPro" id="IPR050736">
    <property type="entry name" value="Sensor_HK_Regulatory"/>
</dbReference>
<feature type="domain" description="Histidine kinase" evidence="8">
    <location>
        <begin position="190"/>
        <end position="406"/>
    </location>
</feature>
<keyword evidence="11" id="KW-1185">Reference proteome</keyword>
<evidence type="ECO:0000256" key="6">
    <source>
        <dbReference type="ARBA" id="ARBA00023012"/>
    </source>
</evidence>
<organism evidence="10 11">
    <name type="scientific">Joostella atrarenae</name>
    <dbReference type="NCBI Taxonomy" id="679257"/>
    <lineage>
        <taxon>Bacteria</taxon>
        <taxon>Pseudomonadati</taxon>
        <taxon>Bacteroidota</taxon>
        <taxon>Flavobacteriia</taxon>
        <taxon>Flavobacteriales</taxon>
        <taxon>Flavobacteriaceae</taxon>
        <taxon>Joostella</taxon>
    </lineage>
</organism>
<accession>A0ABS9J7N9</accession>
<gene>
    <name evidence="10" type="ORF">JM658_16590</name>
</gene>
<reference evidence="10 11" key="1">
    <citation type="submission" date="2021-01" db="EMBL/GenBank/DDBJ databases">
        <title>Genome sequencing of Joostella atrarenae M1-2 (= KCTC 23194).</title>
        <authorList>
            <person name="Zakaria M.R."/>
            <person name="Lam M.Q."/>
            <person name="Chong C.S."/>
        </authorList>
    </citation>
    <scope>NUCLEOTIDE SEQUENCE [LARGE SCALE GENOMIC DNA]</scope>
    <source>
        <strain evidence="10 11">M1-2</strain>
    </source>
</reference>
<dbReference type="SMART" id="SM00387">
    <property type="entry name" value="HATPase_c"/>
    <property type="match status" value="1"/>
</dbReference>
<dbReference type="CDD" id="cd00075">
    <property type="entry name" value="HATPase"/>
    <property type="match status" value="1"/>
</dbReference>
<evidence type="ECO:0000256" key="4">
    <source>
        <dbReference type="ARBA" id="ARBA00022679"/>
    </source>
</evidence>
<keyword evidence="6" id="KW-0902">Two-component regulatory system</keyword>
<dbReference type="PROSITE" id="PS50112">
    <property type="entry name" value="PAS"/>
    <property type="match status" value="1"/>
</dbReference>
<evidence type="ECO:0000256" key="1">
    <source>
        <dbReference type="ARBA" id="ARBA00000085"/>
    </source>
</evidence>
<dbReference type="Proteomes" id="UP000829517">
    <property type="component" value="Unassembled WGS sequence"/>
</dbReference>
<protein>
    <recommendedName>
        <fullName evidence="2">histidine kinase</fullName>
        <ecNumber evidence="2">2.7.13.3</ecNumber>
    </recommendedName>
</protein>
<evidence type="ECO:0000256" key="7">
    <source>
        <dbReference type="SAM" id="Coils"/>
    </source>
</evidence>
<feature type="coiled-coil region" evidence="7">
    <location>
        <begin position="124"/>
        <end position="186"/>
    </location>
</feature>
<keyword evidence="3" id="KW-0597">Phosphoprotein</keyword>
<dbReference type="PRINTS" id="PR00344">
    <property type="entry name" value="BCTRLSENSOR"/>
</dbReference>
<evidence type="ECO:0000259" key="9">
    <source>
        <dbReference type="PROSITE" id="PS50112"/>
    </source>
</evidence>
<dbReference type="PANTHER" id="PTHR43711">
    <property type="entry name" value="TWO-COMPONENT HISTIDINE KINASE"/>
    <property type="match status" value="1"/>
</dbReference>
<evidence type="ECO:0000259" key="8">
    <source>
        <dbReference type="PROSITE" id="PS50109"/>
    </source>
</evidence>
<evidence type="ECO:0000313" key="10">
    <source>
        <dbReference type="EMBL" id="MCF8716447.1"/>
    </source>
</evidence>
<dbReference type="InterPro" id="IPR003661">
    <property type="entry name" value="HisK_dim/P_dom"/>
</dbReference>
<dbReference type="InterPro" id="IPR036097">
    <property type="entry name" value="HisK_dim/P_sf"/>
</dbReference>
<feature type="domain" description="PAS" evidence="9">
    <location>
        <begin position="6"/>
        <end position="80"/>
    </location>
</feature>
<dbReference type="Gene3D" id="3.30.565.10">
    <property type="entry name" value="Histidine kinase-like ATPase, C-terminal domain"/>
    <property type="match status" value="1"/>
</dbReference>
<keyword evidence="4" id="KW-0808">Transferase</keyword>
<name>A0ABS9J7N9_9FLAO</name>
<dbReference type="SUPFAM" id="SSF55874">
    <property type="entry name" value="ATPase domain of HSP90 chaperone/DNA topoisomerase II/histidine kinase"/>
    <property type="match status" value="1"/>
</dbReference>
<dbReference type="InterPro" id="IPR005467">
    <property type="entry name" value="His_kinase_dom"/>
</dbReference>
<dbReference type="InterPro" id="IPR004358">
    <property type="entry name" value="Sig_transdc_His_kin-like_C"/>
</dbReference>
<dbReference type="NCBIfam" id="TIGR00229">
    <property type="entry name" value="sensory_box"/>
    <property type="match status" value="1"/>
</dbReference>
<evidence type="ECO:0000256" key="2">
    <source>
        <dbReference type="ARBA" id="ARBA00012438"/>
    </source>
</evidence>
<dbReference type="CDD" id="cd00082">
    <property type="entry name" value="HisKA"/>
    <property type="match status" value="1"/>
</dbReference>
<dbReference type="SUPFAM" id="SSF55785">
    <property type="entry name" value="PYP-like sensor domain (PAS domain)"/>
    <property type="match status" value="1"/>
</dbReference>
<dbReference type="InterPro" id="IPR000014">
    <property type="entry name" value="PAS"/>
</dbReference>
<evidence type="ECO:0000256" key="3">
    <source>
        <dbReference type="ARBA" id="ARBA00022553"/>
    </source>
</evidence>